<comment type="caution">
    <text evidence="1">The sequence shown here is derived from an EMBL/GenBank/DDBJ whole genome shotgun (WGS) entry which is preliminary data.</text>
</comment>
<dbReference type="EMBL" id="JAHHUM010001178">
    <property type="protein sequence ID" value="KAK5614014.1"/>
    <property type="molecule type" value="Genomic_DNA"/>
</dbReference>
<name>A0AAV9RYA8_9TELE</name>
<gene>
    <name evidence="1" type="ORF">CRENBAI_012722</name>
</gene>
<dbReference type="AlphaFoldDB" id="A0AAV9RYA8"/>
<evidence type="ECO:0000313" key="2">
    <source>
        <dbReference type="Proteomes" id="UP001311232"/>
    </source>
</evidence>
<keyword evidence="2" id="KW-1185">Reference proteome</keyword>
<reference evidence="1 2" key="1">
    <citation type="submission" date="2021-06" db="EMBL/GenBank/DDBJ databases">
        <authorList>
            <person name="Palmer J.M."/>
        </authorList>
    </citation>
    <scope>NUCLEOTIDE SEQUENCE [LARGE SCALE GENOMIC DNA]</scope>
    <source>
        <strain evidence="1 2">MEX-2019</strain>
        <tissue evidence="1">Muscle</tissue>
    </source>
</reference>
<proteinExistence type="predicted"/>
<organism evidence="1 2">
    <name type="scientific">Crenichthys baileyi</name>
    <name type="common">White River springfish</name>
    <dbReference type="NCBI Taxonomy" id="28760"/>
    <lineage>
        <taxon>Eukaryota</taxon>
        <taxon>Metazoa</taxon>
        <taxon>Chordata</taxon>
        <taxon>Craniata</taxon>
        <taxon>Vertebrata</taxon>
        <taxon>Euteleostomi</taxon>
        <taxon>Actinopterygii</taxon>
        <taxon>Neopterygii</taxon>
        <taxon>Teleostei</taxon>
        <taxon>Neoteleostei</taxon>
        <taxon>Acanthomorphata</taxon>
        <taxon>Ovalentaria</taxon>
        <taxon>Atherinomorphae</taxon>
        <taxon>Cyprinodontiformes</taxon>
        <taxon>Goodeidae</taxon>
        <taxon>Crenichthys</taxon>
    </lineage>
</organism>
<evidence type="ECO:0000313" key="1">
    <source>
        <dbReference type="EMBL" id="KAK5614014.1"/>
    </source>
</evidence>
<accession>A0AAV9RYA8</accession>
<sequence length="127" mass="14752">MQEPAHSSVDMKIDSLWGSDKASLMFNQAQYHHGYLTSFWYLWQCGQVPSPARNDISISIKLVSRSKLEVLQNFLVDGCTMWNSENTVDQQKQLTWHPYPRVRPVGVSSQQELVQTNQEELKKEWIP</sequence>
<protein>
    <submittedName>
        <fullName evidence="1">Uncharacterized protein</fullName>
    </submittedName>
</protein>
<dbReference type="Proteomes" id="UP001311232">
    <property type="component" value="Unassembled WGS sequence"/>
</dbReference>